<dbReference type="AlphaFoldDB" id="A0A8H1LN05"/>
<evidence type="ECO:0000313" key="3">
    <source>
        <dbReference type="Proteomes" id="UP000298111"/>
    </source>
</evidence>
<evidence type="ECO:0000256" key="1">
    <source>
        <dbReference type="SAM" id="MobiDB-lite"/>
    </source>
</evidence>
<dbReference type="RefSeq" id="WP_135566754.1">
    <property type="nucleotide sequence ID" value="NZ_CP103060.1"/>
</dbReference>
<comment type="caution">
    <text evidence="2">The sequence shown here is derived from an EMBL/GenBank/DDBJ whole genome shotgun (WGS) entry which is preliminary data.</text>
</comment>
<sequence length="236" mass="25203">MREGRRTDTGSWREDPYTEALGRGRGPLLLRGPGGWSLPLDIERWCGAADAADLTVLDRCRGAVLDIGCGPGRLVSALRATGHPALGIDVNPAAVGRTVLRGGRALCRSVFDPLPAPGGWDTALLMDGNIGIGGDPARLLRRVARLVRPGGLLLAEVAGDDVDERRRVWMEDGHGALGTPFAWARLGAPALRRSARRTGWTPVDNWSKDAREFVALRNGTPAPPRRLTPPAAVPPE</sequence>
<reference evidence="2 3" key="1">
    <citation type="submission" date="2018-10" db="EMBL/GenBank/DDBJ databases">
        <title>Isolation of pseudouridimycin from Streptomyces albus DSM 40763.</title>
        <authorList>
            <person name="Rosenqvist P."/>
            <person name="Metsae-Ketelae M."/>
            <person name="Virta P."/>
        </authorList>
    </citation>
    <scope>NUCLEOTIDE SEQUENCE [LARGE SCALE GENOMIC DNA]</scope>
    <source>
        <strain evidence="2 3">DSM 40763</strain>
    </source>
</reference>
<evidence type="ECO:0000313" key="2">
    <source>
        <dbReference type="EMBL" id="TGG85978.1"/>
    </source>
</evidence>
<dbReference type="CDD" id="cd02440">
    <property type="entry name" value="AdoMet_MTases"/>
    <property type="match status" value="1"/>
</dbReference>
<dbReference type="GO" id="GO:0008168">
    <property type="term" value="F:methyltransferase activity"/>
    <property type="evidence" value="ECO:0007669"/>
    <property type="project" value="UniProtKB-KW"/>
</dbReference>
<organism evidence="2 3">
    <name type="scientific">Streptomyces albus</name>
    <dbReference type="NCBI Taxonomy" id="1888"/>
    <lineage>
        <taxon>Bacteria</taxon>
        <taxon>Bacillati</taxon>
        <taxon>Actinomycetota</taxon>
        <taxon>Actinomycetes</taxon>
        <taxon>Kitasatosporales</taxon>
        <taxon>Streptomycetaceae</taxon>
        <taxon>Streptomyces</taxon>
    </lineage>
</organism>
<keyword evidence="2" id="KW-0489">Methyltransferase</keyword>
<dbReference type="GeneID" id="75180090"/>
<dbReference type="InterPro" id="IPR029063">
    <property type="entry name" value="SAM-dependent_MTases_sf"/>
</dbReference>
<dbReference type="Pfam" id="PF13489">
    <property type="entry name" value="Methyltransf_23"/>
    <property type="match status" value="1"/>
</dbReference>
<dbReference type="Proteomes" id="UP000298111">
    <property type="component" value="Unassembled WGS sequence"/>
</dbReference>
<dbReference type="EMBL" id="RCIY01000040">
    <property type="protein sequence ID" value="TGG85978.1"/>
    <property type="molecule type" value="Genomic_DNA"/>
</dbReference>
<feature type="compositionally biased region" description="Pro residues" evidence="1">
    <location>
        <begin position="221"/>
        <end position="236"/>
    </location>
</feature>
<keyword evidence="2" id="KW-0808">Transferase</keyword>
<dbReference type="Gene3D" id="3.40.50.150">
    <property type="entry name" value="Vaccinia Virus protein VP39"/>
    <property type="match status" value="1"/>
</dbReference>
<gene>
    <name evidence="2" type="ORF">D8771_06020</name>
</gene>
<dbReference type="SUPFAM" id="SSF53335">
    <property type="entry name" value="S-adenosyl-L-methionine-dependent methyltransferases"/>
    <property type="match status" value="1"/>
</dbReference>
<dbReference type="GO" id="GO:0032259">
    <property type="term" value="P:methylation"/>
    <property type="evidence" value="ECO:0007669"/>
    <property type="project" value="UniProtKB-KW"/>
</dbReference>
<accession>A0A8H1LN05</accession>
<proteinExistence type="predicted"/>
<name>A0A8H1LN05_9ACTN</name>
<protein>
    <submittedName>
        <fullName evidence="2">Methyltransferase domain-containing protein</fullName>
    </submittedName>
</protein>
<feature type="region of interest" description="Disordered" evidence="1">
    <location>
        <begin position="215"/>
        <end position="236"/>
    </location>
</feature>